<dbReference type="SUPFAM" id="SSF52833">
    <property type="entry name" value="Thioredoxin-like"/>
    <property type="match status" value="1"/>
</dbReference>
<name>A0A502IE99_BRELA</name>
<dbReference type="AlphaFoldDB" id="A0A502IE99"/>
<dbReference type="EMBL" id="CP033464">
    <property type="protein sequence ID" value="QDX93974.1"/>
    <property type="molecule type" value="Genomic_DNA"/>
</dbReference>
<sequence length="86" mass="9897">MELTFYYRSTCGSCRKLSATLDQIIEKRKLAMRTILTDKHTLGIIYVPTVIISHQGSEIGRFTSALSKSVIEKYLDELQDYIDKHL</sequence>
<organism evidence="1 2">
    <name type="scientific">Brevibacillus laterosporus</name>
    <name type="common">Bacillus laterosporus</name>
    <dbReference type="NCBI Taxonomy" id="1465"/>
    <lineage>
        <taxon>Bacteria</taxon>
        <taxon>Bacillati</taxon>
        <taxon>Bacillota</taxon>
        <taxon>Bacilli</taxon>
        <taxon>Bacillales</taxon>
        <taxon>Paenibacillaceae</taxon>
        <taxon>Brevibacillus</taxon>
    </lineage>
</organism>
<dbReference type="Proteomes" id="UP000319432">
    <property type="component" value="Chromosome"/>
</dbReference>
<evidence type="ECO:0000313" key="1">
    <source>
        <dbReference type="EMBL" id="QDX93974.1"/>
    </source>
</evidence>
<dbReference type="Pfam" id="PF00085">
    <property type="entry name" value="Thioredoxin"/>
    <property type="match status" value="1"/>
</dbReference>
<dbReference type="InterPro" id="IPR013766">
    <property type="entry name" value="Thioredoxin_domain"/>
</dbReference>
<protein>
    <submittedName>
        <fullName evidence="1">Thioredoxin</fullName>
    </submittedName>
</protein>
<dbReference type="Gene3D" id="3.40.30.10">
    <property type="entry name" value="Glutaredoxin"/>
    <property type="match status" value="1"/>
</dbReference>
<dbReference type="InterPro" id="IPR036249">
    <property type="entry name" value="Thioredoxin-like_sf"/>
</dbReference>
<evidence type="ECO:0000313" key="2">
    <source>
        <dbReference type="Proteomes" id="UP000319432"/>
    </source>
</evidence>
<keyword evidence="2" id="KW-1185">Reference proteome</keyword>
<dbReference type="CDD" id="cd02947">
    <property type="entry name" value="TRX_family"/>
    <property type="match status" value="1"/>
</dbReference>
<dbReference type="PROSITE" id="PS00194">
    <property type="entry name" value="THIOREDOXIN_1"/>
    <property type="match status" value="1"/>
</dbReference>
<accession>A0A502IE99</accession>
<dbReference type="OrthoDB" id="2632649at2"/>
<dbReference type="InterPro" id="IPR017937">
    <property type="entry name" value="Thioredoxin_CS"/>
</dbReference>
<reference evidence="1 2" key="1">
    <citation type="submission" date="2018-11" db="EMBL/GenBank/DDBJ databases">
        <title>Phylogenetic determinants of toxin gene distribution in genomes of Brevibacillus laterosporus.</title>
        <authorList>
            <person name="Glare T.R."/>
            <person name="Durrant A."/>
            <person name="Berry C."/>
            <person name="Palma L."/>
            <person name="Ormskirk M."/>
            <person name="Cox M.O."/>
        </authorList>
    </citation>
    <scope>NUCLEOTIDE SEQUENCE [LARGE SCALE GENOMIC DNA]</scope>
    <source>
        <strain evidence="1 2">1821L</strain>
    </source>
</reference>
<gene>
    <name evidence="1" type="ORF">EEL30_17755</name>
</gene>
<proteinExistence type="predicted"/>